<dbReference type="AlphaFoldDB" id="A0A4W2FA99"/>
<feature type="chain" id="PRO_5021263838" evidence="8">
    <location>
        <begin position="24"/>
        <end position="962"/>
    </location>
</feature>
<dbReference type="Ensembl" id="ENSBIXT00005012614.1">
    <property type="protein sequence ID" value="ENSBIXP00005002247.1"/>
    <property type="gene ID" value="ENSBIXG00005008648.1"/>
</dbReference>
<dbReference type="InterPro" id="IPR055424">
    <property type="entry name" value="Ig_TMEM132_6th"/>
</dbReference>
<keyword evidence="8" id="KW-0732">Signal</keyword>
<feature type="compositionally biased region" description="Low complexity" evidence="6">
    <location>
        <begin position="867"/>
        <end position="890"/>
    </location>
</feature>
<comment type="similarity">
    <text evidence="2">Belongs to the TMEM132 family.</text>
</comment>
<name>A0A4W2FA99_BOBOX</name>
<dbReference type="GeneTree" id="ENSGT00940000161414"/>
<comment type="subcellular location">
    <subcellularLocation>
        <location evidence="1">Membrane</location>
        <topology evidence="1">Single-pass type I membrane protein</topology>
    </subcellularLocation>
</comment>
<dbReference type="Pfam" id="PF23487">
    <property type="entry name" value="Ig_TMEM132_6th"/>
    <property type="match status" value="1"/>
</dbReference>
<keyword evidence="4 7" id="KW-1133">Transmembrane helix</keyword>
<reference evidence="14" key="2">
    <citation type="submission" date="2025-08" db="UniProtKB">
        <authorList>
            <consortium name="Ensembl"/>
        </authorList>
    </citation>
    <scope>IDENTIFICATION</scope>
</reference>
<feature type="compositionally biased region" description="Low complexity" evidence="6">
    <location>
        <begin position="704"/>
        <end position="722"/>
    </location>
</feature>
<evidence type="ECO:0000256" key="4">
    <source>
        <dbReference type="ARBA" id="ARBA00022989"/>
    </source>
</evidence>
<dbReference type="Pfam" id="PF23039">
    <property type="entry name" value="TMEM132_3rd"/>
    <property type="match status" value="1"/>
</dbReference>
<dbReference type="InterPro" id="IPR055423">
    <property type="entry name" value="Ig_TMEM132_5th"/>
</dbReference>
<sequence length="962" mass="103331">MGFHWGEVFCGLWVLRSLSCSQGSPGHDQGEVLRLVHFGIRMFPKVEKWPMGRVLRPSLSCHQLACHLLASLAHAGPVFVDPFSSGFPARGRVLGLPSPTTLTMAVVSWQPSLGACVVELEFPSHWFSQGSATRAELAYTLEPAAEGPGGCGPGGEEDPGEQALPVGSVELRPADPPQHQEVPLDEAVTLRVPDVPVRPGQLFSATLLLRHNFTAGVLTLRIKVKKGLHVMAARLAQPTLWTTKLERFKGSKHHTTLITCHRVGPVEPNSSPLELSEFLWVDFLVENGTSGGVAVTRPVTWQLEYPGQAPEAEKDKMVWEILVSEQDIRALVPLAKAEELVNTAPLTGVPRRIPVRLVTVDSGGALVEVTEHIGCESANTQVLQVSEACDAVFVSGKESRGALGVRVDFWWRRLRASLRMTVWAPLLPLRIEVTDTTLEQVRGWRVPGPAEGAREPEAAGVEEAERRARGCRLQYQRAGVRFLVPFAAHPLDGGRRLTHLLGPDWLLDVSHLVAPHARVQDPRVASLEGGRVLVGREPGVTSIEVRSPLSDSILGEQALAVTDDKVSVLELRVQPVMGISLALSRGTAHPGEVTATCWAQSALPAPKQEVALSLWLSFSDHTLAPAELYDHHDLGLSVSAEEPGAVLPAEEQGAQLRVVVSGAGTEGLPLHVALHPPEPCRRGRHRVPLASGTAWLGLPPAPTSAPALPSSPARSSSPAPGASVGGGRWAAGSMGGSGDVRGKFEQTEEEARKEEAEAREEEEEEGEEEMVPAPQRVTDLELGMYALLGIFCLAILIFLVNGVVFVLRYQRKEPPDGATDPASPQPHNWVWLGTDQEELSRQLDRQSPGPPKGEGGCPCESGGGGEALTLAQAQAQAPPTGATTSSSGTLARKEAGGRRKRVEFVTFAPAPPAQLPEEPVGAPAVQSILVAGEEDIRWVCEDMGLKDPEELRSYMERIRGSS</sequence>
<feature type="compositionally biased region" description="Basic and acidic residues" evidence="6">
    <location>
        <begin position="740"/>
        <end position="756"/>
    </location>
</feature>
<feature type="domain" description="Transmembrane protein TMEM132 sixth" evidence="13">
    <location>
        <begin position="567"/>
        <end position="682"/>
    </location>
</feature>
<evidence type="ECO:0000256" key="7">
    <source>
        <dbReference type="SAM" id="Phobius"/>
    </source>
</evidence>
<dbReference type="Pfam" id="PF23486">
    <property type="entry name" value="Ig_TMEM132_5th"/>
    <property type="match status" value="1"/>
</dbReference>
<dbReference type="InterPro" id="IPR031436">
    <property type="entry name" value="TMEM132_C"/>
</dbReference>
<gene>
    <name evidence="14" type="primary">TMEM132A</name>
</gene>
<organism evidence="14 15">
    <name type="scientific">Bos indicus x Bos taurus</name>
    <name type="common">Hybrid cattle</name>
    <dbReference type="NCBI Taxonomy" id="30522"/>
    <lineage>
        <taxon>Eukaryota</taxon>
        <taxon>Metazoa</taxon>
        <taxon>Chordata</taxon>
        <taxon>Craniata</taxon>
        <taxon>Vertebrata</taxon>
        <taxon>Euteleostomi</taxon>
        <taxon>Mammalia</taxon>
        <taxon>Eutheria</taxon>
        <taxon>Laurasiatheria</taxon>
        <taxon>Artiodactyla</taxon>
        <taxon>Ruminantia</taxon>
        <taxon>Pecora</taxon>
        <taxon>Bovidae</taxon>
        <taxon>Bovinae</taxon>
        <taxon>Bos</taxon>
    </lineage>
</organism>
<proteinExistence type="inferred from homology"/>
<dbReference type="GO" id="GO:0005783">
    <property type="term" value="C:endoplasmic reticulum"/>
    <property type="evidence" value="ECO:0007669"/>
    <property type="project" value="TreeGrafter"/>
</dbReference>
<feature type="domain" description="Transmembrane protein TMEM132 cohesin-like" evidence="11">
    <location>
        <begin position="179"/>
        <end position="328"/>
    </location>
</feature>
<dbReference type="GO" id="GO:0016020">
    <property type="term" value="C:membrane"/>
    <property type="evidence" value="ECO:0007669"/>
    <property type="project" value="UniProtKB-SubCell"/>
</dbReference>
<evidence type="ECO:0000259" key="10">
    <source>
        <dbReference type="Pfam" id="PF16070"/>
    </source>
</evidence>
<keyword evidence="3 7" id="KW-0812">Transmembrane</keyword>
<evidence type="ECO:0000313" key="14">
    <source>
        <dbReference type="Ensembl" id="ENSBIXP00005002247.1"/>
    </source>
</evidence>
<protein>
    <submittedName>
        <fullName evidence="14">Transmembrane protein 132A</fullName>
    </submittedName>
</protein>
<feature type="compositionally biased region" description="Gly residues" evidence="6">
    <location>
        <begin position="852"/>
        <end position="866"/>
    </location>
</feature>
<evidence type="ECO:0000259" key="11">
    <source>
        <dbReference type="Pfam" id="PF23039"/>
    </source>
</evidence>
<feature type="transmembrane region" description="Helical" evidence="7">
    <location>
        <begin position="782"/>
        <end position="807"/>
    </location>
</feature>
<dbReference type="InterPro" id="IPR055421">
    <property type="entry name" value="TMEM132_3rd"/>
</dbReference>
<feature type="compositionally biased region" description="Acidic residues" evidence="6">
    <location>
        <begin position="757"/>
        <end position="770"/>
    </location>
</feature>
<dbReference type="PANTHER" id="PTHR13388:SF9">
    <property type="entry name" value="TRANSMEMBRANE PROTEIN 132A"/>
    <property type="match status" value="1"/>
</dbReference>
<reference evidence="14 15" key="1">
    <citation type="submission" date="2018-11" db="EMBL/GenBank/DDBJ databases">
        <title>Haplotype-resolved cattle genomes.</title>
        <authorList>
            <person name="Low W.Y."/>
            <person name="Tearle R."/>
            <person name="Bickhart D.M."/>
            <person name="Rosen B.D."/>
            <person name="Koren S."/>
            <person name="Rhie A."/>
            <person name="Hiendleder S."/>
            <person name="Phillippy A.M."/>
            <person name="Smith T.P.L."/>
            <person name="Williams J.L."/>
        </authorList>
    </citation>
    <scope>NUCLEOTIDE SEQUENCE [LARGE SCALE GENOMIC DNA]</scope>
</reference>
<feature type="region of interest" description="Disordered" evidence="6">
    <location>
        <begin position="698"/>
        <end position="774"/>
    </location>
</feature>
<dbReference type="Pfam" id="PF15706">
    <property type="entry name" value="TMEM132_C"/>
    <property type="match status" value="1"/>
</dbReference>
<dbReference type="InterPro" id="IPR031437">
    <property type="entry name" value="Ig_TMEM132_4th"/>
</dbReference>
<feature type="compositionally biased region" description="Gly residues" evidence="6">
    <location>
        <begin position="723"/>
        <end position="739"/>
    </location>
</feature>
<dbReference type="PANTHER" id="PTHR13388">
    <property type="entry name" value="DETONATOR, ISOFORM E"/>
    <property type="match status" value="1"/>
</dbReference>
<feature type="region of interest" description="Disordered" evidence="6">
    <location>
        <begin position="839"/>
        <end position="899"/>
    </location>
</feature>
<feature type="domain" description="Transmembrane protein TMEM132 fifth" evidence="12">
    <location>
        <begin position="430"/>
        <end position="566"/>
    </location>
</feature>
<feature type="region of interest" description="Disordered" evidence="6">
    <location>
        <begin position="143"/>
        <end position="163"/>
    </location>
</feature>
<accession>A0A4W2FA99</accession>
<feature type="domain" description="Transmembrane protein TMEM132 C-terminal" evidence="9">
    <location>
        <begin position="752"/>
        <end position="837"/>
    </location>
</feature>
<evidence type="ECO:0000256" key="5">
    <source>
        <dbReference type="ARBA" id="ARBA00023136"/>
    </source>
</evidence>
<evidence type="ECO:0000256" key="6">
    <source>
        <dbReference type="SAM" id="MobiDB-lite"/>
    </source>
</evidence>
<evidence type="ECO:0000259" key="9">
    <source>
        <dbReference type="Pfam" id="PF15706"/>
    </source>
</evidence>
<evidence type="ECO:0000259" key="13">
    <source>
        <dbReference type="Pfam" id="PF23487"/>
    </source>
</evidence>
<evidence type="ECO:0000256" key="2">
    <source>
        <dbReference type="ARBA" id="ARBA00006166"/>
    </source>
</evidence>
<feature type="domain" description="Transmembrane protein family 132 fourth" evidence="10">
    <location>
        <begin position="330"/>
        <end position="427"/>
    </location>
</feature>
<keyword evidence="5 7" id="KW-0472">Membrane</keyword>
<evidence type="ECO:0000256" key="3">
    <source>
        <dbReference type="ARBA" id="ARBA00022692"/>
    </source>
</evidence>
<evidence type="ECO:0000313" key="15">
    <source>
        <dbReference type="Proteomes" id="UP000429181"/>
    </source>
</evidence>
<dbReference type="Pfam" id="PF16070">
    <property type="entry name" value="Ig_TMEM132_4th"/>
    <property type="match status" value="1"/>
</dbReference>
<dbReference type="InterPro" id="IPR026307">
    <property type="entry name" value="TMEM132"/>
</dbReference>
<evidence type="ECO:0000256" key="8">
    <source>
        <dbReference type="SAM" id="SignalP"/>
    </source>
</evidence>
<evidence type="ECO:0000259" key="12">
    <source>
        <dbReference type="Pfam" id="PF23486"/>
    </source>
</evidence>
<feature type="signal peptide" evidence="8">
    <location>
        <begin position="1"/>
        <end position="23"/>
    </location>
</feature>
<dbReference type="Proteomes" id="UP000429181">
    <property type="component" value="Chromosome 29"/>
</dbReference>
<evidence type="ECO:0000256" key="1">
    <source>
        <dbReference type="ARBA" id="ARBA00004479"/>
    </source>
</evidence>